<dbReference type="InterPro" id="IPR037058">
    <property type="entry name" value="Falgellar_hook_FlgE_sf"/>
</dbReference>
<dbReference type="InterPro" id="IPR020013">
    <property type="entry name" value="Flagellar_FlgE/F/G"/>
</dbReference>
<proteinExistence type="inferred from homology"/>
<evidence type="ECO:0000256" key="2">
    <source>
        <dbReference type="ARBA" id="ARBA00009677"/>
    </source>
</evidence>
<keyword evidence="4 5" id="KW-0975">Bacterial flagellum</keyword>
<evidence type="ECO:0000259" key="6">
    <source>
        <dbReference type="Pfam" id="PF00460"/>
    </source>
</evidence>
<evidence type="ECO:0000259" key="9">
    <source>
        <dbReference type="Pfam" id="PF22692"/>
    </source>
</evidence>
<dbReference type="RefSeq" id="WP_090228424.1">
    <property type="nucleotide sequence ID" value="NZ_FNJC01000002.1"/>
</dbReference>
<keyword evidence="11" id="KW-1185">Reference proteome</keyword>
<dbReference type="InterPro" id="IPR037925">
    <property type="entry name" value="FlgE/F/G-like"/>
</dbReference>
<dbReference type="InterPro" id="IPR053967">
    <property type="entry name" value="LlgE_F_G-like_D1"/>
</dbReference>
<dbReference type="PANTHER" id="PTHR30435">
    <property type="entry name" value="FLAGELLAR PROTEIN"/>
    <property type="match status" value="1"/>
</dbReference>
<feature type="domain" description="Flagellar basal-body/hook protein C-terminal" evidence="7">
    <location>
        <begin position="373"/>
        <end position="417"/>
    </location>
</feature>
<feature type="domain" description="Flagellar basal body rod protein N-terminal" evidence="6">
    <location>
        <begin position="7"/>
        <end position="37"/>
    </location>
</feature>
<name>A0A1H0NPG9_9HYPH</name>
<comment type="function">
    <text evidence="5">A flexible structure which links the flagellar filament to the drive apparatus in the basal body.</text>
</comment>
<sequence>MSVYNLMRTGVSGMGAQSNRLGTVADNIANARTTGYKRASTEFAALVLDNHGTNYASGGVESKTRYAISQKGTLEYSASGYDLAINGQGFFMVGDAEGRVSLTRAGAFVPLEDGTLMNTAGFRLMGYPIANGNTGAVINGTAGLEAVNIRSVTLVSEPSTEGVMTTNLDVNEGIVAAGSLPSDNVAGSTFTHTSSLKAYDSVGREVILDVYYTKTAANQWEVAVFDRDDAAPGGGFPYAAAPLSTQTLTFDPTTGALDAGSFTDITIPVPNGSSLVIDLSATTEKGTGYTVLDAEVNGSEPAAIESVEFADDGIIYAVYENGARSAIYRIPLANVASPDRLKPESGTVFSITAESGDLQIGFPGEGALGTIFSGALESSNVDLASELTTMIESQRNYTANSKVFQTGSELLEVLVNLKR</sequence>
<dbReference type="InterPro" id="IPR010930">
    <property type="entry name" value="Flg_bb/hook_C_dom"/>
</dbReference>
<dbReference type="Gene3D" id="2.60.98.20">
    <property type="entry name" value="Flagellar hook protein FlgE"/>
    <property type="match status" value="1"/>
</dbReference>
<dbReference type="InterPro" id="IPR019776">
    <property type="entry name" value="Flagellar_basal_body_rod_CS"/>
</dbReference>
<evidence type="ECO:0000256" key="4">
    <source>
        <dbReference type="ARBA" id="ARBA00023143"/>
    </source>
</evidence>
<comment type="caution">
    <text evidence="10">The sequence shown here is derived from an EMBL/GenBank/DDBJ whole genome shotgun (WGS) entry which is preliminary data.</text>
</comment>
<gene>
    <name evidence="10" type="ORF">SAMN04488061_2064</name>
</gene>
<dbReference type="SUPFAM" id="SSF117143">
    <property type="entry name" value="Flagellar hook protein flgE"/>
    <property type="match status" value="1"/>
</dbReference>
<dbReference type="Pfam" id="PF06429">
    <property type="entry name" value="Flg_bbr_C"/>
    <property type="match status" value="1"/>
</dbReference>
<dbReference type="Pfam" id="PF07559">
    <property type="entry name" value="FlgE_D2"/>
    <property type="match status" value="1"/>
</dbReference>
<dbReference type="Pfam" id="PF00460">
    <property type="entry name" value="Flg_bb_rod"/>
    <property type="match status" value="1"/>
</dbReference>
<keyword evidence="10" id="KW-0969">Cilium</keyword>
<dbReference type="InterPro" id="IPR011491">
    <property type="entry name" value="FlgE_D2"/>
</dbReference>
<dbReference type="PROSITE" id="PS00588">
    <property type="entry name" value="FLAGELLA_BB_ROD"/>
    <property type="match status" value="1"/>
</dbReference>
<dbReference type="Pfam" id="PF22692">
    <property type="entry name" value="LlgE_F_G_D1"/>
    <property type="match status" value="1"/>
</dbReference>
<evidence type="ECO:0000256" key="1">
    <source>
        <dbReference type="ARBA" id="ARBA00004117"/>
    </source>
</evidence>
<keyword evidence="10" id="KW-0282">Flagellum</keyword>
<evidence type="ECO:0000313" key="10">
    <source>
        <dbReference type="EMBL" id="SDO94604.1"/>
    </source>
</evidence>
<dbReference type="NCBIfam" id="TIGR03506">
    <property type="entry name" value="FlgEFG_subfam"/>
    <property type="match status" value="1"/>
</dbReference>
<evidence type="ECO:0000313" key="11">
    <source>
        <dbReference type="Proteomes" id="UP000198795"/>
    </source>
</evidence>
<evidence type="ECO:0000259" key="7">
    <source>
        <dbReference type="Pfam" id="PF06429"/>
    </source>
</evidence>
<evidence type="ECO:0000256" key="3">
    <source>
        <dbReference type="ARBA" id="ARBA00019015"/>
    </source>
</evidence>
<evidence type="ECO:0000256" key="5">
    <source>
        <dbReference type="RuleBase" id="RU362116"/>
    </source>
</evidence>
<keyword evidence="10" id="KW-0966">Cell projection</keyword>
<feature type="domain" description="Flagellar hook protein FlgE D2" evidence="8">
    <location>
        <begin position="182"/>
        <end position="298"/>
    </location>
</feature>
<protein>
    <recommendedName>
        <fullName evidence="3 5">Flagellar hook protein FlgE</fullName>
    </recommendedName>
</protein>
<evidence type="ECO:0000259" key="8">
    <source>
        <dbReference type="Pfam" id="PF07559"/>
    </source>
</evidence>
<comment type="similarity">
    <text evidence="2 5">Belongs to the flagella basal body rod proteins family.</text>
</comment>
<dbReference type="PANTHER" id="PTHR30435:SF1">
    <property type="entry name" value="FLAGELLAR HOOK PROTEIN FLGE"/>
    <property type="match status" value="1"/>
</dbReference>
<reference evidence="10 11" key="1">
    <citation type="submission" date="2016-10" db="EMBL/GenBank/DDBJ databases">
        <authorList>
            <person name="Varghese N."/>
            <person name="Submissions S."/>
        </authorList>
    </citation>
    <scope>NUCLEOTIDE SEQUENCE [LARGE SCALE GENOMIC DNA]</scope>
    <source>
        <strain evidence="10 11">CGMCC 1.6497</strain>
    </source>
</reference>
<dbReference type="InterPro" id="IPR001444">
    <property type="entry name" value="Flag_bb_rod_N"/>
</dbReference>
<organism evidence="10 11">
    <name type="scientific">Filomicrobium insigne</name>
    <dbReference type="NCBI Taxonomy" id="418854"/>
    <lineage>
        <taxon>Bacteria</taxon>
        <taxon>Pseudomonadati</taxon>
        <taxon>Pseudomonadota</taxon>
        <taxon>Alphaproteobacteria</taxon>
        <taxon>Hyphomicrobiales</taxon>
        <taxon>Hyphomicrobiaceae</taxon>
        <taxon>Filomicrobium</taxon>
    </lineage>
</organism>
<dbReference type="Proteomes" id="UP000198795">
    <property type="component" value="Unassembled WGS sequence"/>
</dbReference>
<comment type="subcellular location">
    <subcellularLocation>
        <location evidence="1 5">Bacterial flagellum basal body</location>
    </subcellularLocation>
</comment>
<dbReference type="EMBL" id="FNJC01000002">
    <property type="protein sequence ID" value="SDO94604.1"/>
    <property type="molecule type" value="Genomic_DNA"/>
</dbReference>
<feature type="domain" description="Flagellar hook protein FlgE/F/G-like D1" evidence="9">
    <location>
        <begin position="84"/>
        <end position="135"/>
    </location>
</feature>
<accession>A0A1H0NPG9</accession>